<evidence type="ECO:0000313" key="2">
    <source>
        <dbReference type="Proteomes" id="UP000826195"/>
    </source>
</evidence>
<evidence type="ECO:0000313" key="1">
    <source>
        <dbReference type="EMBL" id="KAH0550143.1"/>
    </source>
</evidence>
<dbReference type="EMBL" id="JAHXZJ010001864">
    <property type="protein sequence ID" value="KAH0550143.1"/>
    <property type="molecule type" value="Genomic_DNA"/>
</dbReference>
<proteinExistence type="predicted"/>
<keyword evidence="2" id="KW-1185">Reference proteome</keyword>
<name>A0AAV7HYH2_COTGL</name>
<organism evidence="1 2">
    <name type="scientific">Cotesia glomerata</name>
    <name type="common">Lepidopteran parasitic wasp</name>
    <name type="synonym">Apanteles glomeratus</name>
    <dbReference type="NCBI Taxonomy" id="32391"/>
    <lineage>
        <taxon>Eukaryota</taxon>
        <taxon>Metazoa</taxon>
        <taxon>Ecdysozoa</taxon>
        <taxon>Arthropoda</taxon>
        <taxon>Hexapoda</taxon>
        <taxon>Insecta</taxon>
        <taxon>Pterygota</taxon>
        <taxon>Neoptera</taxon>
        <taxon>Endopterygota</taxon>
        <taxon>Hymenoptera</taxon>
        <taxon>Apocrita</taxon>
        <taxon>Ichneumonoidea</taxon>
        <taxon>Braconidae</taxon>
        <taxon>Microgastrinae</taxon>
        <taxon>Cotesia</taxon>
    </lineage>
</organism>
<sequence length="76" mass="8796">MVKNDSIKSFRFSQRDIDPLLALTSGSETTPNTLFFYLASTWWPGARCTLRRSHAQKSLVTERYLFRPLKNSANEK</sequence>
<protein>
    <submittedName>
        <fullName evidence="1">Uncharacterized protein</fullName>
    </submittedName>
</protein>
<reference evidence="1 2" key="1">
    <citation type="journal article" date="2021" name="J. Hered.">
        <title>A chromosome-level genome assembly of the parasitoid wasp, Cotesia glomerata (Hymenoptera: Braconidae).</title>
        <authorList>
            <person name="Pinto B.J."/>
            <person name="Weis J.J."/>
            <person name="Gamble T."/>
            <person name="Ode P.J."/>
            <person name="Paul R."/>
            <person name="Zaspel J.M."/>
        </authorList>
    </citation>
    <scope>NUCLEOTIDE SEQUENCE [LARGE SCALE GENOMIC DNA]</scope>
    <source>
        <strain evidence="1">CgM1</strain>
    </source>
</reference>
<gene>
    <name evidence="1" type="ORF">KQX54_017740</name>
</gene>
<dbReference type="AlphaFoldDB" id="A0AAV7HYH2"/>
<accession>A0AAV7HYH2</accession>
<comment type="caution">
    <text evidence="1">The sequence shown here is derived from an EMBL/GenBank/DDBJ whole genome shotgun (WGS) entry which is preliminary data.</text>
</comment>
<dbReference type="Proteomes" id="UP000826195">
    <property type="component" value="Unassembled WGS sequence"/>
</dbReference>